<gene>
    <name evidence="1" type="ORF">D3272_15900</name>
</gene>
<name>A0A4Q2RBD7_9HYPH</name>
<organism evidence="1 2">
    <name type="scientific">Lichenibacterium ramalinae</name>
    <dbReference type="NCBI Taxonomy" id="2316527"/>
    <lineage>
        <taxon>Bacteria</taxon>
        <taxon>Pseudomonadati</taxon>
        <taxon>Pseudomonadota</taxon>
        <taxon>Alphaproteobacteria</taxon>
        <taxon>Hyphomicrobiales</taxon>
        <taxon>Lichenihabitantaceae</taxon>
        <taxon>Lichenibacterium</taxon>
    </lineage>
</organism>
<sequence length="118" mass="12731">MQMRRTTTVAMGLGVVLATGPALADYNKGQELMILMLHSAVLAEAHCPYRVDDRKMQGFLSRKGLTRGDLTSGRFSPLLQEDMAADTQRYDGDAAAACDQAWASFGPQSPLGGLLRAK</sequence>
<reference evidence="1 2" key="2">
    <citation type="submission" date="2019-02" db="EMBL/GenBank/DDBJ databases">
        <title>'Lichenibacterium ramalinii' gen. nov. sp. nov., 'Lichenibacterium minor' gen. nov. sp. nov.</title>
        <authorList>
            <person name="Pankratov T."/>
        </authorList>
    </citation>
    <scope>NUCLEOTIDE SEQUENCE [LARGE SCALE GENOMIC DNA]</scope>
    <source>
        <strain evidence="1 2">RmlP001</strain>
    </source>
</reference>
<dbReference type="EMBL" id="QYBC01000013">
    <property type="protein sequence ID" value="RYB03632.1"/>
    <property type="molecule type" value="Genomic_DNA"/>
</dbReference>
<reference evidence="1 2" key="1">
    <citation type="submission" date="2018-09" db="EMBL/GenBank/DDBJ databases">
        <authorList>
            <person name="Grouzdev D.S."/>
            <person name="Krutkina M.S."/>
        </authorList>
    </citation>
    <scope>NUCLEOTIDE SEQUENCE [LARGE SCALE GENOMIC DNA]</scope>
    <source>
        <strain evidence="1 2">RmlP001</strain>
    </source>
</reference>
<dbReference type="AlphaFoldDB" id="A0A4Q2RBD7"/>
<accession>A0A4Q2RBD7</accession>
<evidence type="ECO:0000313" key="1">
    <source>
        <dbReference type="EMBL" id="RYB03632.1"/>
    </source>
</evidence>
<comment type="caution">
    <text evidence="1">The sequence shown here is derived from an EMBL/GenBank/DDBJ whole genome shotgun (WGS) entry which is preliminary data.</text>
</comment>
<proteinExistence type="predicted"/>
<protein>
    <submittedName>
        <fullName evidence="1">Uncharacterized protein</fullName>
    </submittedName>
</protein>
<evidence type="ECO:0000313" key="2">
    <source>
        <dbReference type="Proteomes" id="UP000289411"/>
    </source>
</evidence>
<dbReference type="Proteomes" id="UP000289411">
    <property type="component" value="Unassembled WGS sequence"/>
</dbReference>
<keyword evidence="2" id="KW-1185">Reference proteome</keyword>